<sequence>MGARPVTITQPSHSRQGYGESRRRRAAQSERVPAKTSTLSQSNSDCSRSRV</sequence>
<dbReference type="Proteomes" id="UP000008694">
    <property type="component" value="Unassembled WGS sequence"/>
</dbReference>
<evidence type="ECO:0000313" key="3">
    <source>
        <dbReference type="Proteomes" id="UP000008694"/>
    </source>
</evidence>
<protein>
    <submittedName>
        <fullName evidence="2">Predicted protein</fullName>
    </submittedName>
</protein>
<dbReference type="EMBL" id="GL348715">
    <property type="protein sequence ID" value="EFH62122.1"/>
    <property type="molecule type" value="Genomic_DNA"/>
</dbReference>
<dbReference type="Gramene" id="scaffold_303517.1">
    <property type="protein sequence ID" value="scaffold_303517.1"/>
    <property type="gene ID" value="scaffold_303517.1"/>
</dbReference>
<evidence type="ECO:0000256" key="1">
    <source>
        <dbReference type="SAM" id="MobiDB-lite"/>
    </source>
</evidence>
<feature type="region of interest" description="Disordered" evidence="1">
    <location>
        <begin position="1"/>
        <end position="51"/>
    </location>
</feature>
<reference evidence="3" key="1">
    <citation type="journal article" date="2011" name="Nat. Genet.">
        <title>The Arabidopsis lyrata genome sequence and the basis of rapid genome size change.</title>
        <authorList>
            <person name="Hu T.T."/>
            <person name="Pattyn P."/>
            <person name="Bakker E.G."/>
            <person name="Cao J."/>
            <person name="Cheng J.-F."/>
            <person name="Clark R.M."/>
            <person name="Fahlgren N."/>
            <person name="Fawcett J.A."/>
            <person name="Grimwood J."/>
            <person name="Gundlach H."/>
            <person name="Haberer G."/>
            <person name="Hollister J.D."/>
            <person name="Ossowski S."/>
            <person name="Ottilar R.P."/>
            <person name="Salamov A.A."/>
            <person name="Schneeberger K."/>
            <person name="Spannagl M."/>
            <person name="Wang X."/>
            <person name="Yang L."/>
            <person name="Nasrallah M.E."/>
            <person name="Bergelson J."/>
            <person name="Carrington J.C."/>
            <person name="Gaut B.S."/>
            <person name="Schmutz J."/>
            <person name="Mayer K.F.X."/>
            <person name="Van de Peer Y."/>
            <person name="Grigoriev I.V."/>
            <person name="Nordborg M."/>
            <person name="Weigel D."/>
            <person name="Guo Y.-L."/>
        </authorList>
    </citation>
    <scope>NUCLEOTIDE SEQUENCE [LARGE SCALE GENOMIC DNA]</scope>
    <source>
        <strain evidence="3">cv. MN47</strain>
    </source>
</reference>
<feature type="compositionally biased region" description="Polar residues" evidence="1">
    <location>
        <begin position="35"/>
        <end position="51"/>
    </location>
</feature>
<proteinExistence type="predicted"/>
<evidence type="ECO:0000313" key="2">
    <source>
        <dbReference type="EMBL" id="EFH62122.1"/>
    </source>
</evidence>
<dbReference type="HOGENOM" id="CLU_3109138_0_0_1"/>
<dbReference type="AlphaFoldDB" id="D7LB70"/>
<keyword evidence="3" id="KW-1185">Reference proteome</keyword>
<organism evidence="3">
    <name type="scientific">Arabidopsis lyrata subsp. lyrata</name>
    <name type="common">Lyre-leaved rock-cress</name>
    <dbReference type="NCBI Taxonomy" id="81972"/>
    <lineage>
        <taxon>Eukaryota</taxon>
        <taxon>Viridiplantae</taxon>
        <taxon>Streptophyta</taxon>
        <taxon>Embryophyta</taxon>
        <taxon>Tracheophyta</taxon>
        <taxon>Spermatophyta</taxon>
        <taxon>Magnoliopsida</taxon>
        <taxon>eudicotyledons</taxon>
        <taxon>Gunneridae</taxon>
        <taxon>Pentapetalae</taxon>
        <taxon>rosids</taxon>
        <taxon>malvids</taxon>
        <taxon>Brassicales</taxon>
        <taxon>Brassicaceae</taxon>
        <taxon>Camelineae</taxon>
        <taxon>Arabidopsis</taxon>
    </lineage>
</organism>
<accession>D7LB70</accession>
<gene>
    <name evidence="2" type="ORF">ARALYDRAFT_899547</name>
</gene>
<name>D7LB70_ARALL</name>